<sequence>MPASIIPCLRYRDAPAAIEFLKRAFGFAEHAVHRDEQGGIAHAELVLGQAMIMLGTAREDTFGALQGVPEGKVTQSAYIVVPDPDAHHDRAVAAGAEVVLPLKTEAYGRGYSCRDPEGHLWHFGSYNPWAAP</sequence>
<feature type="domain" description="VOC" evidence="1">
    <location>
        <begin position="1"/>
        <end position="126"/>
    </location>
</feature>
<dbReference type="InterPro" id="IPR037523">
    <property type="entry name" value="VOC_core"/>
</dbReference>
<dbReference type="RefSeq" id="WP_252952184.1">
    <property type="nucleotide sequence ID" value="NZ_JAFIRR010000029.1"/>
</dbReference>
<dbReference type="PANTHER" id="PTHR34109:SF1">
    <property type="entry name" value="VOC DOMAIN-CONTAINING PROTEIN"/>
    <property type="match status" value="1"/>
</dbReference>
<accession>A0ABT1D2U0</accession>
<organism evidence="2 3">
    <name type="scientific">Siccirubricoccus soli</name>
    <dbReference type="NCBI Taxonomy" id="2899147"/>
    <lineage>
        <taxon>Bacteria</taxon>
        <taxon>Pseudomonadati</taxon>
        <taxon>Pseudomonadota</taxon>
        <taxon>Alphaproteobacteria</taxon>
        <taxon>Acetobacterales</taxon>
        <taxon>Roseomonadaceae</taxon>
        <taxon>Siccirubricoccus</taxon>
    </lineage>
</organism>
<comment type="caution">
    <text evidence="2">The sequence shown here is derived from an EMBL/GenBank/DDBJ whole genome shotgun (WGS) entry which is preliminary data.</text>
</comment>
<keyword evidence="3" id="KW-1185">Reference proteome</keyword>
<evidence type="ECO:0000259" key="1">
    <source>
        <dbReference type="PROSITE" id="PS51819"/>
    </source>
</evidence>
<dbReference type="Gene3D" id="3.30.720.110">
    <property type="match status" value="1"/>
</dbReference>
<dbReference type="PANTHER" id="PTHR34109">
    <property type="entry name" value="BNAUNNG04460D PROTEIN-RELATED"/>
    <property type="match status" value="1"/>
</dbReference>
<protein>
    <submittedName>
        <fullName evidence="2">VOC family protein</fullName>
    </submittedName>
</protein>
<proteinExistence type="predicted"/>
<name>A0ABT1D2U0_9PROT</name>
<dbReference type="Pfam" id="PF00903">
    <property type="entry name" value="Glyoxalase"/>
    <property type="match status" value="1"/>
</dbReference>
<dbReference type="PROSITE" id="PS51819">
    <property type="entry name" value="VOC"/>
    <property type="match status" value="1"/>
</dbReference>
<evidence type="ECO:0000313" key="2">
    <source>
        <dbReference type="EMBL" id="MCO6415585.1"/>
    </source>
</evidence>
<dbReference type="InterPro" id="IPR029068">
    <property type="entry name" value="Glyas_Bleomycin-R_OHBP_Dase"/>
</dbReference>
<gene>
    <name evidence="2" type="ORF">JYK14_05255</name>
</gene>
<reference evidence="2 3" key="1">
    <citation type="submission" date="2021-12" db="EMBL/GenBank/DDBJ databases">
        <title>Siccirubricoccus leaddurans sp. nov., a high concentration Zn2+ tolerance bacterium.</title>
        <authorList>
            <person name="Cao Y."/>
        </authorList>
    </citation>
    <scope>NUCLEOTIDE SEQUENCE [LARGE SCALE GENOMIC DNA]</scope>
    <source>
        <strain evidence="2 3">KC 17139</strain>
    </source>
</reference>
<dbReference type="Gene3D" id="3.30.720.120">
    <property type="match status" value="1"/>
</dbReference>
<dbReference type="Proteomes" id="UP001523392">
    <property type="component" value="Unassembled WGS sequence"/>
</dbReference>
<dbReference type="InterPro" id="IPR004360">
    <property type="entry name" value="Glyas_Fos-R_dOase_dom"/>
</dbReference>
<dbReference type="EMBL" id="JAFIRR010000029">
    <property type="protein sequence ID" value="MCO6415585.1"/>
    <property type="molecule type" value="Genomic_DNA"/>
</dbReference>
<dbReference type="SUPFAM" id="SSF54593">
    <property type="entry name" value="Glyoxalase/Bleomycin resistance protein/Dihydroxybiphenyl dioxygenase"/>
    <property type="match status" value="1"/>
</dbReference>
<evidence type="ECO:0000313" key="3">
    <source>
        <dbReference type="Proteomes" id="UP001523392"/>
    </source>
</evidence>